<dbReference type="OrthoDB" id="8612348at2"/>
<dbReference type="SUPFAM" id="SSF103481">
    <property type="entry name" value="Multidrug resistance efflux transporter EmrE"/>
    <property type="match status" value="1"/>
</dbReference>
<evidence type="ECO:0000256" key="6">
    <source>
        <dbReference type="ARBA" id="ARBA00022692"/>
    </source>
</evidence>
<organism evidence="13 14">
    <name type="scientific">Solilutibacter silvestris</name>
    <dbReference type="NCBI Taxonomy" id="1645665"/>
    <lineage>
        <taxon>Bacteria</taxon>
        <taxon>Pseudomonadati</taxon>
        <taxon>Pseudomonadota</taxon>
        <taxon>Gammaproteobacteria</taxon>
        <taxon>Lysobacterales</taxon>
        <taxon>Lysobacteraceae</taxon>
        <taxon>Solilutibacter</taxon>
    </lineage>
</organism>
<keyword evidence="7" id="KW-0448">Lipopolysaccharide biosynthesis</keyword>
<evidence type="ECO:0000256" key="1">
    <source>
        <dbReference type="ARBA" id="ARBA00004651"/>
    </source>
</evidence>
<protein>
    <submittedName>
        <fullName evidence="13">EamA-like transporter protein</fullName>
    </submittedName>
</protein>
<dbReference type="InterPro" id="IPR000390">
    <property type="entry name" value="Small_drug/metabolite_transptr"/>
</dbReference>
<evidence type="ECO:0000256" key="10">
    <source>
        <dbReference type="ARBA" id="ARBA00023136"/>
    </source>
</evidence>
<evidence type="ECO:0000256" key="9">
    <source>
        <dbReference type="ARBA" id="ARBA00023098"/>
    </source>
</evidence>
<keyword evidence="8 11" id="KW-1133">Transmembrane helix</keyword>
<feature type="domain" description="EamA" evidence="12">
    <location>
        <begin position="40"/>
        <end position="110"/>
    </location>
</feature>
<evidence type="ECO:0000256" key="2">
    <source>
        <dbReference type="ARBA" id="ARBA00022475"/>
    </source>
</evidence>
<keyword evidence="9" id="KW-0443">Lipid metabolism</keyword>
<dbReference type="AlphaFoldDB" id="A0A2K1Q218"/>
<dbReference type="PANTHER" id="PTHR30561">
    <property type="entry name" value="SMR FAMILY PROTON-DEPENDENT DRUG EFFLUX TRANSPORTER SUGE"/>
    <property type="match status" value="1"/>
</dbReference>
<comment type="subcellular location">
    <subcellularLocation>
        <location evidence="1">Cell membrane</location>
        <topology evidence="1">Multi-pass membrane protein</topology>
    </subcellularLocation>
</comment>
<dbReference type="InterPro" id="IPR037185">
    <property type="entry name" value="EmrE-like"/>
</dbReference>
<feature type="transmembrane region" description="Helical" evidence="11">
    <location>
        <begin position="95"/>
        <end position="113"/>
    </location>
</feature>
<comment type="caution">
    <text evidence="13">The sequence shown here is derived from an EMBL/GenBank/DDBJ whole genome shotgun (WGS) entry which is preliminary data.</text>
</comment>
<keyword evidence="6 11" id="KW-0812">Transmembrane</keyword>
<keyword evidence="5" id="KW-0441">Lipid A biosynthesis</keyword>
<dbReference type="GO" id="GO:0009245">
    <property type="term" value="P:lipid A biosynthetic process"/>
    <property type="evidence" value="ECO:0007669"/>
    <property type="project" value="UniProtKB-KW"/>
</dbReference>
<dbReference type="Proteomes" id="UP000236220">
    <property type="component" value="Unassembled WGS sequence"/>
</dbReference>
<feature type="transmembrane region" description="Helical" evidence="11">
    <location>
        <begin position="42"/>
        <end position="60"/>
    </location>
</feature>
<evidence type="ECO:0000259" key="12">
    <source>
        <dbReference type="Pfam" id="PF00892"/>
    </source>
</evidence>
<proteinExistence type="predicted"/>
<gene>
    <name evidence="13" type="ORF">Lysil_0715</name>
</gene>
<dbReference type="PANTHER" id="PTHR30561:SF9">
    <property type="entry name" value="4-AMINO-4-DEOXY-L-ARABINOSE-PHOSPHOUNDECAPRENOL FLIPPASE SUBUNIT ARNF-RELATED"/>
    <property type="match status" value="1"/>
</dbReference>
<keyword evidence="3" id="KW-0444">Lipid biosynthesis</keyword>
<evidence type="ECO:0000256" key="7">
    <source>
        <dbReference type="ARBA" id="ARBA00022985"/>
    </source>
</evidence>
<keyword evidence="10 11" id="KW-0472">Membrane</keyword>
<dbReference type="Gene3D" id="1.10.3730.20">
    <property type="match status" value="1"/>
</dbReference>
<evidence type="ECO:0000256" key="5">
    <source>
        <dbReference type="ARBA" id="ARBA00022556"/>
    </source>
</evidence>
<reference evidence="13 14" key="1">
    <citation type="submission" date="2017-08" db="EMBL/GenBank/DDBJ databases">
        <title>Lysobacter sylvestris genome.</title>
        <authorList>
            <person name="Zhang D.-C."/>
            <person name="Albuquerque L."/>
            <person name="Franca L."/>
            <person name="Froufe H.J.C."/>
            <person name="Barroso C."/>
            <person name="Egas C."/>
            <person name="Da Costa M."/>
            <person name="Margesin R."/>
        </authorList>
    </citation>
    <scope>NUCLEOTIDE SEQUENCE [LARGE SCALE GENOMIC DNA]</scope>
    <source>
        <strain evidence="13 14">AM20-91</strain>
    </source>
</reference>
<dbReference type="InterPro" id="IPR000620">
    <property type="entry name" value="EamA_dom"/>
</dbReference>
<dbReference type="EMBL" id="NPZB01000001">
    <property type="protein sequence ID" value="PNS09086.1"/>
    <property type="molecule type" value="Genomic_DNA"/>
</dbReference>
<name>A0A2K1Q218_9GAMM</name>
<dbReference type="Pfam" id="PF00892">
    <property type="entry name" value="EamA"/>
    <property type="match status" value="1"/>
</dbReference>
<evidence type="ECO:0000313" key="14">
    <source>
        <dbReference type="Proteomes" id="UP000236220"/>
    </source>
</evidence>
<evidence type="ECO:0000256" key="11">
    <source>
        <dbReference type="SAM" id="Phobius"/>
    </source>
</evidence>
<dbReference type="GO" id="GO:0005886">
    <property type="term" value="C:plasma membrane"/>
    <property type="evidence" value="ECO:0007669"/>
    <property type="project" value="UniProtKB-SubCell"/>
</dbReference>
<evidence type="ECO:0000256" key="4">
    <source>
        <dbReference type="ARBA" id="ARBA00022519"/>
    </source>
</evidence>
<sequence length="114" mass="12221">MTPLATALWLCNAALDTGGQLCFKVAAKHGDDGWRALARQPILWLGLLCYFGEFLVWIAFLSQVPLSLGVLLGSINIVVLMVCGRLFFHERLTPLRVGGIVLVCIGVALVGIGA</sequence>
<keyword evidence="4" id="KW-0997">Cell inner membrane</keyword>
<accession>A0A2K1Q218</accession>
<evidence type="ECO:0000256" key="3">
    <source>
        <dbReference type="ARBA" id="ARBA00022516"/>
    </source>
</evidence>
<dbReference type="RefSeq" id="WP_103074181.1">
    <property type="nucleotide sequence ID" value="NZ_NPZB01000001.1"/>
</dbReference>
<keyword evidence="14" id="KW-1185">Reference proteome</keyword>
<evidence type="ECO:0000256" key="8">
    <source>
        <dbReference type="ARBA" id="ARBA00022989"/>
    </source>
</evidence>
<dbReference type="GO" id="GO:0022857">
    <property type="term" value="F:transmembrane transporter activity"/>
    <property type="evidence" value="ECO:0007669"/>
    <property type="project" value="InterPro"/>
</dbReference>
<evidence type="ECO:0000313" key="13">
    <source>
        <dbReference type="EMBL" id="PNS09086.1"/>
    </source>
</evidence>
<feature type="transmembrane region" description="Helical" evidence="11">
    <location>
        <begin position="66"/>
        <end position="88"/>
    </location>
</feature>
<dbReference type="GO" id="GO:0009103">
    <property type="term" value="P:lipopolysaccharide biosynthetic process"/>
    <property type="evidence" value="ECO:0007669"/>
    <property type="project" value="UniProtKB-KW"/>
</dbReference>
<keyword evidence="2" id="KW-1003">Cell membrane</keyword>